<evidence type="ECO:0000256" key="2">
    <source>
        <dbReference type="ARBA" id="ARBA00022840"/>
    </source>
</evidence>
<reference evidence="4 5" key="2">
    <citation type="journal article" date="2015" name="Eukaryot. Cell">
        <title>Genetic mapping reveals that sinefungin resistance in Toxoplasma gondii is controlled by a putative amino acid transporter locus that can be used as a negative selectable marker.</title>
        <authorList>
            <person name="Behnke M.S."/>
            <person name="Khan A."/>
            <person name="Sibley L.D."/>
        </authorList>
    </citation>
    <scope>NUCLEOTIDE SEQUENCE [LARGE SCALE GENOMIC DNA]</scope>
    <source>
        <strain evidence="4 5">VAND</strain>
    </source>
</reference>
<accession>A0A086PUZ6</accession>
<proteinExistence type="predicted"/>
<dbReference type="Pfam" id="PF07714">
    <property type="entry name" value="PK_Tyr_Ser-Thr"/>
    <property type="match status" value="1"/>
</dbReference>
<dbReference type="GO" id="GO:0005524">
    <property type="term" value="F:ATP binding"/>
    <property type="evidence" value="ECO:0007669"/>
    <property type="project" value="UniProtKB-KW"/>
</dbReference>
<organism evidence="4 5">
    <name type="scientific">Toxoplasma gondii VAND</name>
    <dbReference type="NCBI Taxonomy" id="933077"/>
    <lineage>
        <taxon>Eukaryota</taxon>
        <taxon>Sar</taxon>
        <taxon>Alveolata</taxon>
        <taxon>Apicomplexa</taxon>
        <taxon>Conoidasida</taxon>
        <taxon>Coccidia</taxon>
        <taxon>Eucoccidiorida</taxon>
        <taxon>Eimeriorina</taxon>
        <taxon>Sarcocystidae</taxon>
        <taxon>Toxoplasma</taxon>
    </lineage>
</organism>
<gene>
    <name evidence="4" type="ORF">TGVAND_363190</name>
</gene>
<feature type="domain" description="Protein kinase" evidence="3">
    <location>
        <begin position="1"/>
        <end position="71"/>
    </location>
</feature>
<keyword evidence="2" id="KW-0067">ATP-binding</keyword>
<dbReference type="PROSITE" id="PS50011">
    <property type="entry name" value="PROTEIN_KINASE_DOM"/>
    <property type="match status" value="1"/>
</dbReference>
<dbReference type="EMBL" id="AEYJ02001178">
    <property type="protein sequence ID" value="KFH04178.1"/>
    <property type="molecule type" value="Genomic_DNA"/>
</dbReference>
<name>A0A086PUZ6_TOXGO</name>
<keyword evidence="1" id="KW-0547">Nucleotide-binding</keyword>
<dbReference type="InterPro" id="IPR001245">
    <property type="entry name" value="Ser-Thr/Tyr_kinase_cat_dom"/>
</dbReference>
<protein>
    <submittedName>
        <fullName evidence="4">Protein tyrosine kinase</fullName>
    </submittedName>
</protein>
<dbReference type="Proteomes" id="UP000028840">
    <property type="component" value="Unassembled WGS sequence"/>
</dbReference>
<evidence type="ECO:0000259" key="3">
    <source>
        <dbReference type="PROSITE" id="PS50011"/>
    </source>
</evidence>
<evidence type="ECO:0000313" key="4">
    <source>
        <dbReference type="EMBL" id="KFH04178.1"/>
    </source>
</evidence>
<dbReference type="SUPFAM" id="SSF56112">
    <property type="entry name" value="Protein kinase-like (PK-like)"/>
    <property type="match status" value="1"/>
</dbReference>
<dbReference type="VEuPathDB" id="ToxoDB:TGVAND_363190"/>
<evidence type="ECO:0000256" key="1">
    <source>
        <dbReference type="ARBA" id="ARBA00022741"/>
    </source>
</evidence>
<dbReference type="InterPro" id="IPR011009">
    <property type="entry name" value="Kinase-like_dom_sf"/>
</dbReference>
<dbReference type="InterPro" id="IPR000719">
    <property type="entry name" value="Prot_kinase_dom"/>
</dbReference>
<evidence type="ECO:0000313" key="5">
    <source>
        <dbReference type="Proteomes" id="UP000028840"/>
    </source>
</evidence>
<reference evidence="4 5" key="1">
    <citation type="submission" date="2014-08" db="EMBL/GenBank/DDBJ databases">
        <authorList>
            <person name="Sibley D."/>
            <person name="Venepally P."/>
            <person name="Karamycheva S."/>
            <person name="Hadjithomas M."/>
            <person name="Khan A."/>
            <person name="Brunk B."/>
            <person name="Roos D."/>
            <person name="Caler E."/>
            <person name="Lorenzi H."/>
        </authorList>
    </citation>
    <scope>NUCLEOTIDE SEQUENCE [LARGE SCALE GENOMIC DNA]</scope>
    <source>
        <strain evidence="4 5">VAND</strain>
    </source>
</reference>
<dbReference type="Gene3D" id="1.10.510.10">
    <property type="entry name" value="Transferase(Phosphotransferase) domain 1"/>
    <property type="match status" value="1"/>
</dbReference>
<dbReference type="AlphaFoldDB" id="A0A086PUZ6"/>
<dbReference type="GO" id="GO:0004674">
    <property type="term" value="F:protein serine/threonine kinase activity"/>
    <property type="evidence" value="ECO:0007669"/>
    <property type="project" value="TreeGrafter"/>
</dbReference>
<dbReference type="InterPro" id="IPR051681">
    <property type="entry name" value="Ser/Thr_Kinases-Pseudokinases"/>
</dbReference>
<dbReference type="PANTHER" id="PTHR44329:SF298">
    <property type="entry name" value="MIXED LINEAGE KINASE DOMAIN-LIKE PROTEIN"/>
    <property type="match status" value="1"/>
</dbReference>
<dbReference type="PANTHER" id="PTHR44329">
    <property type="entry name" value="SERINE/THREONINE-PROTEIN KINASE TNNI3K-RELATED"/>
    <property type="match status" value="1"/>
</dbReference>
<keyword evidence="4" id="KW-0418">Kinase</keyword>
<sequence>MVLWEMVARKIPFEGMNSPAHIITAVGYGGASPVLSPSPPPLREILERCLSPSPQNRPSFAWCAQQLQSLYAANTLDVEVNLSTLLGLE</sequence>
<keyword evidence="4" id="KW-0808">Transferase</keyword>
<comment type="caution">
    <text evidence="4">The sequence shown here is derived from an EMBL/GenBank/DDBJ whole genome shotgun (WGS) entry which is preliminary data.</text>
</comment>